<evidence type="ECO:0000313" key="10">
    <source>
        <dbReference type="Proteomes" id="UP001062901"/>
    </source>
</evidence>
<dbReference type="EC" id="2.1.2.10" evidence="2"/>
<dbReference type="NCBIfam" id="TIGR00528">
    <property type="entry name" value="gcvT"/>
    <property type="match status" value="1"/>
</dbReference>
<dbReference type="EMBL" id="BAQD01000003">
    <property type="protein sequence ID" value="GBQ05230.1"/>
    <property type="molecule type" value="Genomic_DNA"/>
</dbReference>
<gene>
    <name evidence="9" type="ORF">AA15669_0369</name>
</gene>
<evidence type="ECO:0000256" key="6">
    <source>
        <dbReference type="ARBA" id="ARBA00047665"/>
    </source>
</evidence>
<dbReference type="SUPFAM" id="SSF101790">
    <property type="entry name" value="Aminomethyltransferase beta-barrel domain"/>
    <property type="match status" value="1"/>
</dbReference>
<dbReference type="NCBIfam" id="NF001567">
    <property type="entry name" value="PRK00389.1"/>
    <property type="match status" value="1"/>
</dbReference>
<name>A0ABQ0NWR2_9PROT</name>
<evidence type="ECO:0000313" key="9">
    <source>
        <dbReference type="EMBL" id="GBQ05230.1"/>
    </source>
</evidence>
<feature type="domain" description="Aminomethyltransferase C-terminal" evidence="8">
    <location>
        <begin position="271"/>
        <end position="351"/>
    </location>
</feature>
<keyword evidence="4" id="KW-0808">Transferase</keyword>
<comment type="caution">
    <text evidence="9">The sequence shown here is derived from an EMBL/GenBank/DDBJ whole genome shotgun (WGS) entry which is preliminary data.</text>
</comment>
<evidence type="ECO:0000256" key="5">
    <source>
        <dbReference type="ARBA" id="ARBA00031395"/>
    </source>
</evidence>
<dbReference type="InterPro" id="IPR006222">
    <property type="entry name" value="GCVT_N"/>
</dbReference>
<evidence type="ECO:0000259" key="8">
    <source>
        <dbReference type="Pfam" id="PF08669"/>
    </source>
</evidence>
<dbReference type="NCBIfam" id="NF010093">
    <property type="entry name" value="PRK13579.1"/>
    <property type="match status" value="1"/>
</dbReference>
<comment type="catalytic activity">
    <reaction evidence="6">
        <text>N(6)-[(R)-S(8)-aminomethyldihydrolipoyl]-L-lysyl-[protein] + (6S)-5,6,7,8-tetrahydrofolate = N(6)-[(R)-dihydrolipoyl]-L-lysyl-[protein] + (6R)-5,10-methylene-5,6,7,8-tetrahydrofolate + NH4(+)</text>
        <dbReference type="Rhea" id="RHEA:16945"/>
        <dbReference type="Rhea" id="RHEA-COMP:10475"/>
        <dbReference type="Rhea" id="RHEA-COMP:10492"/>
        <dbReference type="ChEBI" id="CHEBI:15636"/>
        <dbReference type="ChEBI" id="CHEBI:28938"/>
        <dbReference type="ChEBI" id="CHEBI:57453"/>
        <dbReference type="ChEBI" id="CHEBI:83100"/>
        <dbReference type="ChEBI" id="CHEBI:83143"/>
        <dbReference type="EC" id="2.1.2.10"/>
    </reaction>
</comment>
<dbReference type="Gene3D" id="3.30.1360.120">
    <property type="entry name" value="Probable tRNA modification gtpase trme, domain 1"/>
    <property type="match status" value="1"/>
</dbReference>
<reference evidence="9" key="1">
    <citation type="submission" date="2013-04" db="EMBL/GenBank/DDBJ databases">
        <title>The genome sequencing project of 58 acetic acid bacteria.</title>
        <authorList>
            <person name="Okamoto-Kainuma A."/>
            <person name="Ishikawa M."/>
            <person name="Umino S."/>
            <person name="Koizumi Y."/>
            <person name="Shiwa Y."/>
            <person name="Yoshikawa H."/>
            <person name="Matsutani M."/>
            <person name="Matsushita K."/>
        </authorList>
    </citation>
    <scope>NUCLEOTIDE SEQUENCE</scope>
    <source>
        <strain evidence="9">DSM 15669</strain>
    </source>
</reference>
<evidence type="ECO:0000256" key="4">
    <source>
        <dbReference type="ARBA" id="ARBA00022679"/>
    </source>
</evidence>
<evidence type="ECO:0000256" key="2">
    <source>
        <dbReference type="ARBA" id="ARBA00012616"/>
    </source>
</evidence>
<protein>
    <recommendedName>
        <fullName evidence="2">aminomethyltransferase</fullName>
        <ecNumber evidence="2">2.1.2.10</ecNumber>
    </recommendedName>
    <alternativeName>
        <fullName evidence="5">Glycine cleavage system T protein</fullName>
    </alternativeName>
</protein>
<keyword evidence="3" id="KW-0032">Aminotransferase</keyword>
<proteinExistence type="inferred from homology"/>
<dbReference type="PANTHER" id="PTHR43757:SF2">
    <property type="entry name" value="AMINOMETHYLTRANSFERASE, MITOCHONDRIAL"/>
    <property type="match status" value="1"/>
</dbReference>
<dbReference type="Gene3D" id="4.10.1250.10">
    <property type="entry name" value="Aminomethyltransferase fragment"/>
    <property type="match status" value="1"/>
</dbReference>
<evidence type="ECO:0000256" key="1">
    <source>
        <dbReference type="ARBA" id="ARBA00008609"/>
    </source>
</evidence>
<dbReference type="PANTHER" id="PTHR43757">
    <property type="entry name" value="AMINOMETHYLTRANSFERASE"/>
    <property type="match status" value="1"/>
</dbReference>
<dbReference type="InterPro" id="IPR013977">
    <property type="entry name" value="GcvT_C"/>
</dbReference>
<keyword evidence="10" id="KW-1185">Reference proteome</keyword>
<dbReference type="InterPro" id="IPR028896">
    <property type="entry name" value="GcvT/YgfZ/DmdA"/>
</dbReference>
<dbReference type="Pfam" id="PF01571">
    <property type="entry name" value="GCV_T"/>
    <property type="match status" value="1"/>
</dbReference>
<dbReference type="Gene3D" id="3.30.70.1400">
    <property type="entry name" value="Aminomethyltransferase beta-barrel domains"/>
    <property type="match status" value="1"/>
</dbReference>
<dbReference type="Pfam" id="PF08669">
    <property type="entry name" value="GCV_T_C"/>
    <property type="match status" value="1"/>
</dbReference>
<dbReference type="InterPro" id="IPR029043">
    <property type="entry name" value="GcvT/YgfZ_C"/>
</dbReference>
<dbReference type="Proteomes" id="UP001062901">
    <property type="component" value="Unassembled WGS sequence"/>
</dbReference>
<dbReference type="Gene3D" id="2.40.30.110">
    <property type="entry name" value="Aminomethyltransferase beta-barrel domains"/>
    <property type="match status" value="1"/>
</dbReference>
<accession>A0ABQ0NWR2</accession>
<dbReference type="PIRSF" id="PIRSF006487">
    <property type="entry name" value="GcvT"/>
    <property type="match status" value="1"/>
</dbReference>
<evidence type="ECO:0000259" key="7">
    <source>
        <dbReference type="Pfam" id="PF01571"/>
    </source>
</evidence>
<evidence type="ECO:0000256" key="3">
    <source>
        <dbReference type="ARBA" id="ARBA00022576"/>
    </source>
</evidence>
<feature type="domain" description="GCVT N-terminal" evidence="7">
    <location>
        <begin position="1"/>
        <end position="243"/>
    </location>
</feature>
<dbReference type="InterPro" id="IPR027266">
    <property type="entry name" value="TrmE/GcvT-like"/>
</dbReference>
<sequence>MVPFAGYEMPVQYPMGVMEEHQHTRHKAGLFDVSHMGQLRIRPRSGGGAEAAAAFETLVPMDFIALPEGRQRYALLTNEQGGIRDDLMVARQAGDLFAVVNAANKDSDAAYIEKQLAGDCQVTRQFDRALLALQGPKAVDVIVDLFPQAAAMRFMDCVDTTLDGVAVTLSRSGYTGEDGFELGLPADKAEAVARKLLDHPDVAPIGLGARDSLRLEAGLCLYGQDLDTTTTPVEAALVWSIQKSRRPGGERAGGYPGAEMIAQQLETGVYRKRVGLIPEGRAPIRAGVELFADEAGTEKVGRVSSGGFGPTVGGPVAMGYVSKEKAALDTPLFASLRGRMVPVVVRRMPFVPAGFKR</sequence>
<dbReference type="InterPro" id="IPR006223">
    <property type="entry name" value="GcvT"/>
</dbReference>
<dbReference type="SUPFAM" id="SSF103025">
    <property type="entry name" value="Folate-binding domain"/>
    <property type="match status" value="1"/>
</dbReference>
<comment type="similarity">
    <text evidence="1">Belongs to the GcvT family.</text>
</comment>
<organism evidence="9 10">
    <name type="scientific">Saccharibacter floricola DSM 15669</name>
    <dbReference type="NCBI Taxonomy" id="1123227"/>
    <lineage>
        <taxon>Bacteria</taxon>
        <taxon>Pseudomonadati</taxon>
        <taxon>Pseudomonadota</taxon>
        <taxon>Alphaproteobacteria</taxon>
        <taxon>Acetobacterales</taxon>
        <taxon>Acetobacteraceae</taxon>
        <taxon>Saccharibacter</taxon>
    </lineage>
</organism>